<sequence length="291" mass="32525">MEDWRLTLQKVELYGTLANFYRFSNPELHMYYDKKAVQAVQKLNEYIRMYGDPFEQQKGIPSAVQPGPNSAYPMPAAGPYPYVNPYLGQLPPLASPGEMETGRVRILHASMDTPALDIYVNKKKLATQLKFKQVTDYEPLVPGNYRIEVYAAGEKSRPLLETRATVQPGNTYTAVATGHSERLELLPVLDEPFVLPKMTKLRLVHLSPKTTAIDLALKQGNVIFPGVVYRRSSPYVPLEPGTYDLELRAAGMNEVLLDLPNVTLEADRVYSIAAVSTIQRKSGLDVILLQG</sequence>
<comment type="caution">
    <text evidence="2">The sequence shown here is derived from an EMBL/GenBank/DDBJ whole genome shotgun (WGS) entry which is preliminary data.</text>
</comment>
<dbReference type="Proteomes" id="UP001596250">
    <property type="component" value="Unassembled WGS sequence"/>
</dbReference>
<organism evidence="2 3">
    <name type="scientific">Marinicrinis lubricantis</name>
    <dbReference type="NCBI Taxonomy" id="2086470"/>
    <lineage>
        <taxon>Bacteria</taxon>
        <taxon>Bacillati</taxon>
        <taxon>Bacillota</taxon>
        <taxon>Bacilli</taxon>
        <taxon>Bacillales</taxon>
        <taxon>Paenibacillaceae</taxon>
    </lineage>
</organism>
<dbReference type="InterPro" id="IPR025510">
    <property type="entry name" value="DUF4397"/>
</dbReference>
<gene>
    <name evidence="2" type="ORF">ACFPXP_03280</name>
</gene>
<keyword evidence="3" id="KW-1185">Reference proteome</keyword>
<dbReference type="EMBL" id="JBHSQV010000026">
    <property type="protein sequence ID" value="MFC5985461.1"/>
    <property type="molecule type" value="Genomic_DNA"/>
</dbReference>
<name>A0ABW1IK74_9BACL</name>
<evidence type="ECO:0000313" key="2">
    <source>
        <dbReference type="EMBL" id="MFC5985461.1"/>
    </source>
</evidence>
<accession>A0ABW1IK74</accession>
<proteinExistence type="predicted"/>
<evidence type="ECO:0000313" key="3">
    <source>
        <dbReference type="Proteomes" id="UP001596250"/>
    </source>
</evidence>
<dbReference type="RefSeq" id="WP_379892319.1">
    <property type="nucleotide sequence ID" value="NZ_CBCSCT010000050.1"/>
</dbReference>
<dbReference type="Pfam" id="PF14344">
    <property type="entry name" value="DUF4397"/>
    <property type="match status" value="1"/>
</dbReference>
<protein>
    <submittedName>
        <fullName evidence="2">DUF4397 domain-containing protein</fullName>
    </submittedName>
</protein>
<feature type="domain" description="DUF4397" evidence="1">
    <location>
        <begin position="103"/>
        <end position="215"/>
    </location>
</feature>
<reference evidence="3" key="1">
    <citation type="journal article" date="2019" name="Int. J. Syst. Evol. Microbiol.">
        <title>The Global Catalogue of Microorganisms (GCM) 10K type strain sequencing project: providing services to taxonomists for standard genome sequencing and annotation.</title>
        <authorList>
            <consortium name="The Broad Institute Genomics Platform"/>
            <consortium name="The Broad Institute Genome Sequencing Center for Infectious Disease"/>
            <person name="Wu L."/>
            <person name="Ma J."/>
        </authorList>
    </citation>
    <scope>NUCLEOTIDE SEQUENCE [LARGE SCALE GENOMIC DNA]</scope>
    <source>
        <strain evidence="3">CCM 8749</strain>
    </source>
</reference>
<evidence type="ECO:0000259" key="1">
    <source>
        <dbReference type="Pfam" id="PF14344"/>
    </source>
</evidence>